<comment type="caution">
    <text evidence="2">The sequence shown here is derived from an EMBL/GenBank/DDBJ whole genome shotgun (WGS) entry which is preliminary data.</text>
</comment>
<sequence length="83" mass="9293">SPISHSAPSQYSDMSGSGNGEANEDPNLLRLCIKDVNAMQSEPESEPKFIKGFPIQIQAFNDIMAVGDRRWCLKARLNCYQFE</sequence>
<feature type="non-terminal residue" evidence="2">
    <location>
        <position position="83"/>
    </location>
</feature>
<evidence type="ECO:0000256" key="1">
    <source>
        <dbReference type="SAM" id="MobiDB-lite"/>
    </source>
</evidence>
<dbReference type="EMBL" id="BTSY01000005">
    <property type="protein sequence ID" value="GMT29756.1"/>
    <property type="molecule type" value="Genomic_DNA"/>
</dbReference>
<dbReference type="Proteomes" id="UP001432322">
    <property type="component" value="Unassembled WGS sequence"/>
</dbReference>
<keyword evidence="3" id="KW-1185">Reference proteome</keyword>
<organism evidence="2 3">
    <name type="scientific">Pristionchus fissidentatus</name>
    <dbReference type="NCBI Taxonomy" id="1538716"/>
    <lineage>
        <taxon>Eukaryota</taxon>
        <taxon>Metazoa</taxon>
        <taxon>Ecdysozoa</taxon>
        <taxon>Nematoda</taxon>
        <taxon>Chromadorea</taxon>
        <taxon>Rhabditida</taxon>
        <taxon>Rhabditina</taxon>
        <taxon>Diplogasteromorpha</taxon>
        <taxon>Diplogasteroidea</taxon>
        <taxon>Neodiplogasteridae</taxon>
        <taxon>Pristionchus</taxon>
    </lineage>
</organism>
<feature type="compositionally biased region" description="Polar residues" evidence="1">
    <location>
        <begin position="1"/>
        <end position="16"/>
    </location>
</feature>
<feature type="region of interest" description="Disordered" evidence="1">
    <location>
        <begin position="1"/>
        <end position="25"/>
    </location>
</feature>
<protein>
    <submittedName>
        <fullName evidence="2">Uncharacterized protein</fullName>
    </submittedName>
</protein>
<feature type="non-terminal residue" evidence="2">
    <location>
        <position position="1"/>
    </location>
</feature>
<proteinExistence type="predicted"/>
<dbReference type="AlphaFoldDB" id="A0AAV5WCY5"/>
<evidence type="ECO:0000313" key="3">
    <source>
        <dbReference type="Proteomes" id="UP001432322"/>
    </source>
</evidence>
<name>A0AAV5WCY5_9BILA</name>
<evidence type="ECO:0000313" key="2">
    <source>
        <dbReference type="EMBL" id="GMT29756.1"/>
    </source>
</evidence>
<accession>A0AAV5WCY5</accession>
<reference evidence="2" key="1">
    <citation type="submission" date="2023-10" db="EMBL/GenBank/DDBJ databases">
        <title>Genome assembly of Pristionchus species.</title>
        <authorList>
            <person name="Yoshida K."/>
            <person name="Sommer R.J."/>
        </authorList>
    </citation>
    <scope>NUCLEOTIDE SEQUENCE</scope>
    <source>
        <strain evidence="2">RS5133</strain>
    </source>
</reference>
<gene>
    <name evidence="2" type="ORF">PFISCL1PPCAC_21053</name>
</gene>